<feature type="transmembrane region" description="Helical" evidence="7">
    <location>
        <begin position="242"/>
        <end position="264"/>
    </location>
</feature>
<dbReference type="GO" id="GO:0022857">
    <property type="term" value="F:transmembrane transporter activity"/>
    <property type="evidence" value="ECO:0007669"/>
    <property type="project" value="TreeGrafter"/>
</dbReference>
<evidence type="ECO:0000259" key="8">
    <source>
        <dbReference type="Pfam" id="PF06808"/>
    </source>
</evidence>
<evidence type="ECO:0000256" key="6">
    <source>
        <dbReference type="ARBA" id="ARBA00023136"/>
    </source>
</evidence>
<feature type="transmembrane region" description="Helical" evidence="7">
    <location>
        <begin position="382"/>
        <end position="409"/>
    </location>
</feature>
<evidence type="ECO:0000256" key="1">
    <source>
        <dbReference type="ARBA" id="ARBA00004429"/>
    </source>
</evidence>
<gene>
    <name evidence="9" type="ORF">H8876_05940</name>
</gene>
<keyword evidence="3" id="KW-0997">Cell inner membrane</keyword>
<protein>
    <submittedName>
        <fullName evidence="9">TRAP transporter large permease</fullName>
    </submittedName>
</protein>
<dbReference type="GO" id="GO:0005886">
    <property type="term" value="C:plasma membrane"/>
    <property type="evidence" value="ECO:0007669"/>
    <property type="project" value="UniProtKB-SubCell"/>
</dbReference>
<dbReference type="PANTHER" id="PTHR33362">
    <property type="entry name" value="SIALIC ACID TRAP TRANSPORTER PERMEASE PROTEIN SIAT-RELATED"/>
    <property type="match status" value="1"/>
</dbReference>
<keyword evidence="5 7" id="KW-1133">Transmembrane helix</keyword>
<dbReference type="PANTHER" id="PTHR33362:SF5">
    <property type="entry name" value="C4-DICARBOXYLATE TRAP TRANSPORTER LARGE PERMEASE PROTEIN DCTM"/>
    <property type="match status" value="1"/>
</dbReference>
<feature type="transmembrane region" description="Helical" evidence="7">
    <location>
        <begin position="63"/>
        <end position="82"/>
    </location>
</feature>
<feature type="transmembrane region" description="Helical" evidence="7">
    <location>
        <begin position="270"/>
        <end position="292"/>
    </location>
</feature>
<dbReference type="RefSeq" id="WP_249286964.1">
    <property type="nucleotide sequence ID" value="NZ_JACRWC010000074.1"/>
</dbReference>
<dbReference type="EMBL" id="JACRWC010000074">
    <property type="protein sequence ID" value="MBC5999537.1"/>
    <property type="molecule type" value="Genomic_DNA"/>
</dbReference>
<dbReference type="NCBIfam" id="TIGR00786">
    <property type="entry name" value="dctM"/>
    <property type="match status" value="1"/>
</dbReference>
<evidence type="ECO:0000313" key="9">
    <source>
        <dbReference type="EMBL" id="MBC5999537.1"/>
    </source>
</evidence>
<dbReference type="AlphaFoldDB" id="A0A923NF84"/>
<evidence type="ECO:0000256" key="7">
    <source>
        <dbReference type="SAM" id="Phobius"/>
    </source>
</evidence>
<keyword evidence="4 7" id="KW-0812">Transmembrane</keyword>
<dbReference type="Pfam" id="PF06808">
    <property type="entry name" value="DctM"/>
    <property type="match status" value="1"/>
</dbReference>
<proteinExistence type="predicted"/>
<feature type="transmembrane region" description="Helical" evidence="7">
    <location>
        <begin position="102"/>
        <end position="130"/>
    </location>
</feature>
<feature type="transmembrane region" description="Helical" evidence="7">
    <location>
        <begin position="429"/>
        <end position="453"/>
    </location>
</feature>
<keyword evidence="6 7" id="KW-0472">Membrane</keyword>
<dbReference type="PIRSF" id="PIRSF006066">
    <property type="entry name" value="HI0050"/>
    <property type="match status" value="1"/>
</dbReference>
<sequence>MSSLAVALIVVVGLFVCVIAGVHIGFSLALMSVLGIVLMSGNIDSGLYILGTTSFEALRSYSFAVIPLFMLMGAFMSNSNIAKDLFAFLEKILKKIPGGLGVATVLANAVFAAITGVAIASAAIFAKISVPEMERHHYKPQWAAGCVAGSSTLGMLIPPSLMFILYGMLAEVSIGKMFIAGILPGILLAVMFSVLVLGYAIFKPEKMFEAGYYKRSKKDIENKLDEKIEAAGGIEEESFAKVCISVIPTILLIILVLGGIWGGFFTPTEAAGVGALGALIIGFLSGMNLSGLKNALLETASSASSILFLLIAATMYSRMLAMSGAVVWLSDVVMGLNANRYLILALLMVVIIILGCVLDSTSIMLITVPMMAPLIADMGFDLIWFGIVIVLFVHMGLITPPFGMCVFSVKGALPKKYEGVKVEGMFVAVIPFLITMLIHAIIIVIFPFISLVLTAGM</sequence>
<dbReference type="InterPro" id="IPR004681">
    <property type="entry name" value="TRAP_DctM"/>
</dbReference>
<name>A0A923NF84_9FIRM</name>
<reference evidence="9" key="1">
    <citation type="submission" date="2020-08" db="EMBL/GenBank/DDBJ databases">
        <authorList>
            <person name="Liu C."/>
            <person name="Sun Q."/>
        </authorList>
    </citation>
    <scope>NUCLEOTIDE SEQUENCE</scope>
    <source>
        <strain evidence="9">BX16</strain>
    </source>
</reference>
<feature type="transmembrane region" description="Helical" evidence="7">
    <location>
        <begin position="178"/>
        <end position="202"/>
    </location>
</feature>
<dbReference type="Proteomes" id="UP000644115">
    <property type="component" value="Unassembled WGS sequence"/>
</dbReference>
<feature type="transmembrane region" description="Helical" evidence="7">
    <location>
        <begin position="304"/>
        <end position="329"/>
    </location>
</feature>
<evidence type="ECO:0000256" key="2">
    <source>
        <dbReference type="ARBA" id="ARBA00022475"/>
    </source>
</evidence>
<evidence type="ECO:0000256" key="3">
    <source>
        <dbReference type="ARBA" id="ARBA00022519"/>
    </source>
</evidence>
<feature type="transmembrane region" description="Helical" evidence="7">
    <location>
        <begin position="30"/>
        <end position="51"/>
    </location>
</feature>
<comment type="subcellular location">
    <subcellularLocation>
        <location evidence="1">Cell inner membrane</location>
        <topology evidence="1">Multi-pass membrane protein</topology>
    </subcellularLocation>
</comment>
<dbReference type="InterPro" id="IPR010656">
    <property type="entry name" value="DctM"/>
</dbReference>
<keyword evidence="10" id="KW-1185">Reference proteome</keyword>
<evidence type="ECO:0000256" key="5">
    <source>
        <dbReference type="ARBA" id="ARBA00022989"/>
    </source>
</evidence>
<accession>A0A923NF84</accession>
<keyword evidence="2" id="KW-1003">Cell membrane</keyword>
<evidence type="ECO:0000256" key="4">
    <source>
        <dbReference type="ARBA" id="ARBA00022692"/>
    </source>
</evidence>
<comment type="caution">
    <text evidence="9">The sequence shown here is derived from an EMBL/GenBank/DDBJ whole genome shotgun (WGS) entry which is preliminary data.</text>
</comment>
<organism evidence="9 10">
    <name type="scientific">Lentihominibacter faecis</name>
    <dbReference type="NCBI Taxonomy" id="2764712"/>
    <lineage>
        <taxon>Bacteria</taxon>
        <taxon>Bacillati</taxon>
        <taxon>Bacillota</taxon>
        <taxon>Clostridia</taxon>
        <taxon>Peptostreptococcales</taxon>
        <taxon>Anaerovoracaceae</taxon>
        <taxon>Lentihominibacter</taxon>
    </lineage>
</organism>
<evidence type="ECO:0000313" key="10">
    <source>
        <dbReference type="Proteomes" id="UP000644115"/>
    </source>
</evidence>
<feature type="transmembrane region" description="Helical" evidence="7">
    <location>
        <begin position="341"/>
        <end position="370"/>
    </location>
</feature>
<feature type="transmembrane region" description="Helical" evidence="7">
    <location>
        <begin position="142"/>
        <end position="166"/>
    </location>
</feature>
<feature type="domain" description="TRAP C4-dicarboxylate transport system permease DctM subunit" evidence="8">
    <location>
        <begin position="11"/>
        <end position="447"/>
    </location>
</feature>